<dbReference type="Pfam" id="PF02221">
    <property type="entry name" value="E1_DerP2_DerF2"/>
    <property type="match status" value="1"/>
</dbReference>
<evidence type="ECO:0000256" key="1">
    <source>
        <dbReference type="ARBA" id="ARBA00022729"/>
    </source>
</evidence>
<dbReference type="Gene3D" id="2.70.220.10">
    <property type="entry name" value="Ganglioside GM2 activator"/>
    <property type="match status" value="1"/>
</dbReference>
<evidence type="ECO:0000313" key="5">
    <source>
        <dbReference type="Proteomes" id="UP001519460"/>
    </source>
</evidence>
<accession>A0ABD0KK04</accession>
<keyword evidence="5" id="KW-1185">Reference proteome</keyword>
<sequence length="209" mass="22801">RAMKVVVIFSLLSLSVMAGSAVRTADVRHIPRNLTDDRLFFDFLMNRQPHSKKPSRLSTYQFTNCGDPNKELVLAKLTLSPDPLPSSGTINITFQANISKDVVAPVKTAVTWQEQSSGDWINVPCVDNIGSCDYADFCQVLAMIGSCPQPFIDNGVPCHCPLPKGNYSLPGVSLDVDLGILPTGAYRAKFDFEASAGPVGCYEIRFNLD</sequence>
<name>A0ABD0KK04_9CAEN</name>
<feature type="non-terminal residue" evidence="4">
    <location>
        <position position="1"/>
    </location>
</feature>
<dbReference type="InterPro" id="IPR003172">
    <property type="entry name" value="ML_dom"/>
</dbReference>
<protein>
    <recommendedName>
        <fullName evidence="3">MD-2-related lipid-recognition domain-containing protein</fullName>
    </recommendedName>
</protein>
<evidence type="ECO:0000256" key="2">
    <source>
        <dbReference type="SAM" id="SignalP"/>
    </source>
</evidence>
<comment type="caution">
    <text evidence="4">The sequence shown here is derived from an EMBL/GenBank/DDBJ whole genome shotgun (WGS) entry which is preliminary data.</text>
</comment>
<dbReference type="AlphaFoldDB" id="A0ABD0KK04"/>
<dbReference type="InterPro" id="IPR028996">
    <property type="entry name" value="GM2-AP"/>
</dbReference>
<organism evidence="4 5">
    <name type="scientific">Batillaria attramentaria</name>
    <dbReference type="NCBI Taxonomy" id="370345"/>
    <lineage>
        <taxon>Eukaryota</taxon>
        <taxon>Metazoa</taxon>
        <taxon>Spiralia</taxon>
        <taxon>Lophotrochozoa</taxon>
        <taxon>Mollusca</taxon>
        <taxon>Gastropoda</taxon>
        <taxon>Caenogastropoda</taxon>
        <taxon>Sorbeoconcha</taxon>
        <taxon>Cerithioidea</taxon>
        <taxon>Batillariidae</taxon>
        <taxon>Batillaria</taxon>
    </lineage>
</organism>
<evidence type="ECO:0000313" key="4">
    <source>
        <dbReference type="EMBL" id="KAK7487419.1"/>
    </source>
</evidence>
<evidence type="ECO:0000259" key="3">
    <source>
        <dbReference type="SMART" id="SM00737"/>
    </source>
</evidence>
<reference evidence="4 5" key="1">
    <citation type="journal article" date="2023" name="Sci. Data">
        <title>Genome assembly of the Korean intertidal mud-creeper Batillaria attramentaria.</title>
        <authorList>
            <person name="Patra A.K."/>
            <person name="Ho P.T."/>
            <person name="Jun S."/>
            <person name="Lee S.J."/>
            <person name="Kim Y."/>
            <person name="Won Y.J."/>
        </authorList>
    </citation>
    <scope>NUCLEOTIDE SEQUENCE [LARGE SCALE GENOMIC DNA]</scope>
    <source>
        <strain evidence="4">Wonlab-2016</strain>
    </source>
</reference>
<dbReference type="SMART" id="SM00737">
    <property type="entry name" value="ML"/>
    <property type="match status" value="1"/>
</dbReference>
<feature type="domain" description="MD-2-related lipid-recognition" evidence="3">
    <location>
        <begin position="62"/>
        <end position="206"/>
    </location>
</feature>
<proteinExistence type="predicted"/>
<dbReference type="SUPFAM" id="SSF63707">
    <property type="entry name" value="Ganglioside M2 (gm2) activator"/>
    <property type="match status" value="1"/>
</dbReference>
<dbReference type="PANTHER" id="PTHR17357">
    <property type="entry name" value="GM2 GANGLIOSIDE ACTIVATOR PROTEIN"/>
    <property type="match status" value="1"/>
</dbReference>
<dbReference type="Proteomes" id="UP001519460">
    <property type="component" value="Unassembled WGS sequence"/>
</dbReference>
<dbReference type="PANTHER" id="PTHR17357:SF0">
    <property type="entry name" value="GANGLIOSIDE GM2 ACTIVATOR"/>
    <property type="match status" value="1"/>
</dbReference>
<feature type="signal peptide" evidence="2">
    <location>
        <begin position="1"/>
        <end position="18"/>
    </location>
</feature>
<feature type="chain" id="PRO_5044851822" description="MD-2-related lipid-recognition domain-containing protein" evidence="2">
    <location>
        <begin position="19"/>
        <end position="209"/>
    </location>
</feature>
<dbReference type="InterPro" id="IPR036846">
    <property type="entry name" value="GM2-AP_sf"/>
</dbReference>
<dbReference type="EMBL" id="JACVVK020000165">
    <property type="protein sequence ID" value="KAK7487419.1"/>
    <property type="molecule type" value="Genomic_DNA"/>
</dbReference>
<gene>
    <name evidence="4" type="ORF">BaRGS_00021381</name>
</gene>
<keyword evidence="1 2" id="KW-0732">Signal</keyword>